<evidence type="ECO:0000313" key="2">
    <source>
        <dbReference type="Proteomes" id="UP000530571"/>
    </source>
</evidence>
<sequence length="270" mass="28933">MAWRLSDTGRQLAPRSGGVLSCLLLLACLSIAPEAARAGMIRPSPGAGNAMEQERPIVPVDSRYATQPGLKAIRDKLVADQPVTTAELRVLANAGDGLAAYALAERYTESGRAELRADAAFYYAVAVARGRTYAISPLVNILTDGKTDIPQASLDNIERALLLQASEGDKDAIDVLSKFYLQGQPFGFRPAMAEQLMKAGASGADDSELALRAALWLASKEPRDPAEILEIRRFLAIALESSDLSVRTAAENLMRSYPAPEMVKEEDGDG</sequence>
<accession>A0A7W6P8N0</accession>
<evidence type="ECO:0000313" key="1">
    <source>
        <dbReference type="EMBL" id="MBB4121417.1"/>
    </source>
</evidence>
<name>A0A7W6P8N0_9HYPH</name>
<organism evidence="1 2">
    <name type="scientific">Martelella radicis</name>
    <dbReference type="NCBI Taxonomy" id="1397476"/>
    <lineage>
        <taxon>Bacteria</taxon>
        <taxon>Pseudomonadati</taxon>
        <taxon>Pseudomonadota</taxon>
        <taxon>Alphaproteobacteria</taxon>
        <taxon>Hyphomicrobiales</taxon>
        <taxon>Aurantimonadaceae</taxon>
        <taxon>Martelella</taxon>
    </lineage>
</organism>
<gene>
    <name evidence="1" type="ORF">GGR30_001331</name>
</gene>
<dbReference type="RefSeq" id="WP_183483790.1">
    <property type="nucleotide sequence ID" value="NZ_JACIDZ010000003.1"/>
</dbReference>
<protein>
    <recommendedName>
        <fullName evidence="3">Sel1 repeat family protein</fullName>
    </recommendedName>
</protein>
<keyword evidence="2" id="KW-1185">Reference proteome</keyword>
<proteinExistence type="predicted"/>
<comment type="caution">
    <text evidence="1">The sequence shown here is derived from an EMBL/GenBank/DDBJ whole genome shotgun (WGS) entry which is preliminary data.</text>
</comment>
<dbReference type="PROSITE" id="PS51257">
    <property type="entry name" value="PROKAR_LIPOPROTEIN"/>
    <property type="match status" value="1"/>
</dbReference>
<reference evidence="1 2" key="1">
    <citation type="submission" date="2020-08" db="EMBL/GenBank/DDBJ databases">
        <title>Genomic Encyclopedia of Type Strains, Phase IV (KMG-IV): sequencing the most valuable type-strain genomes for metagenomic binning, comparative biology and taxonomic classification.</title>
        <authorList>
            <person name="Goeker M."/>
        </authorList>
    </citation>
    <scope>NUCLEOTIDE SEQUENCE [LARGE SCALE GENOMIC DNA]</scope>
    <source>
        <strain evidence="1 2">DSM 28101</strain>
    </source>
</reference>
<dbReference type="Proteomes" id="UP000530571">
    <property type="component" value="Unassembled WGS sequence"/>
</dbReference>
<dbReference type="InterPro" id="IPR011990">
    <property type="entry name" value="TPR-like_helical_dom_sf"/>
</dbReference>
<evidence type="ECO:0008006" key="3">
    <source>
        <dbReference type="Google" id="ProtNLM"/>
    </source>
</evidence>
<dbReference type="Gene3D" id="1.25.40.10">
    <property type="entry name" value="Tetratricopeptide repeat domain"/>
    <property type="match status" value="1"/>
</dbReference>
<dbReference type="EMBL" id="JACIDZ010000003">
    <property type="protein sequence ID" value="MBB4121417.1"/>
    <property type="molecule type" value="Genomic_DNA"/>
</dbReference>
<dbReference type="AlphaFoldDB" id="A0A7W6P8N0"/>